<dbReference type="Proteomes" id="UP000886851">
    <property type="component" value="Unassembled WGS sequence"/>
</dbReference>
<keyword evidence="3 6" id="KW-0812">Transmembrane</keyword>
<keyword evidence="4 6" id="KW-1133">Transmembrane helix</keyword>
<dbReference type="AlphaFoldDB" id="A0A9D1ZI68"/>
<reference evidence="9" key="1">
    <citation type="journal article" date="2021" name="PeerJ">
        <title>Extensive microbial diversity within the chicken gut microbiome revealed by metagenomics and culture.</title>
        <authorList>
            <person name="Gilroy R."/>
            <person name="Ravi A."/>
            <person name="Getino M."/>
            <person name="Pursley I."/>
            <person name="Horton D.L."/>
            <person name="Alikhan N.F."/>
            <person name="Baker D."/>
            <person name="Gharbi K."/>
            <person name="Hall N."/>
            <person name="Watson M."/>
            <person name="Adriaenssens E.M."/>
            <person name="Foster-Nyarko E."/>
            <person name="Jarju S."/>
            <person name="Secka A."/>
            <person name="Antonio M."/>
            <person name="Oren A."/>
            <person name="Chaudhuri R.R."/>
            <person name="La Ragione R."/>
            <person name="Hildebrand F."/>
            <person name="Pallen M.J."/>
        </authorList>
    </citation>
    <scope>NUCLEOTIDE SEQUENCE</scope>
    <source>
        <strain evidence="9">Gambia2-208</strain>
    </source>
</reference>
<evidence type="ECO:0000256" key="5">
    <source>
        <dbReference type="ARBA" id="ARBA00023136"/>
    </source>
</evidence>
<keyword evidence="5 6" id="KW-0472">Membrane</keyword>
<evidence type="ECO:0000256" key="2">
    <source>
        <dbReference type="ARBA" id="ARBA00022475"/>
    </source>
</evidence>
<dbReference type="Pfam" id="PF02687">
    <property type="entry name" value="FtsX"/>
    <property type="match status" value="1"/>
</dbReference>
<organism evidence="9 10">
    <name type="scientific">Candidatus Bacteroides pullicola</name>
    <dbReference type="NCBI Taxonomy" id="2838475"/>
    <lineage>
        <taxon>Bacteria</taxon>
        <taxon>Pseudomonadati</taxon>
        <taxon>Bacteroidota</taxon>
        <taxon>Bacteroidia</taxon>
        <taxon>Bacteroidales</taxon>
        <taxon>Bacteroidaceae</taxon>
        <taxon>Bacteroides</taxon>
    </lineage>
</organism>
<name>A0A9D1ZI68_9BACE</name>
<evidence type="ECO:0000259" key="7">
    <source>
        <dbReference type="Pfam" id="PF02687"/>
    </source>
</evidence>
<dbReference type="GO" id="GO:0005886">
    <property type="term" value="C:plasma membrane"/>
    <property type="evidence" value="ECO:0007669"/>
    <property type="project" value="UniProtKB-SubCell"/>
</dbReference>
<comment type="subcellular location">
    <subcellularLocation>
        <location evidence="1">Cell membrane</location>
        <topology evidence="1">Multi-pass membrane protein</topology>
    </subcellularLocation>
</comment>
<evidence type="ECO:0000256" key="1">
    <source>
        <dbReference type="ARBA" id="ARBA00004651"/>
    </source>
</evidence>
<comment type="caution">
    <text evidence="9">The sequence shown here is derived from an EMBL/GenBank/DDBJ whole genome shotgun (WGS) entry which is preliminary data.</text>
</comment>
<dbReference type="PANTHER" id="PTHR30572">
    <property type="entry name" value="MEMBRANE COMPONENT OF TRANSPORTER-RELATED"/>
    <property type="match status" value="1"/>
</dbReference>
<accession>A0A9D1ZI68</accession>
<dbReference type="InterPro" id="IPR050250">
    <property type="entry name" value="Macrolide_Exporter_MacB"/>
</dbReference>
<dbReference type="Pfam" id="PF12704">
    <property type="entry name" value="MacB_PCD"/>
    <property type="match status" value="1"/>
</dbReference>
<feature type="transmembrane region" description="Helical" evidence="6">
    <location>
        <begin position="21"/>
        <end position="40"/>
    </location>
</feature>
<evidence type="ECO:0000313" key="9">
    <source>
        <dbReference type="EMBL" id="HIY87981.1"/>
    </source>
</evidence>
<dbReference type="EMBL" id="DXCV01000034">
    <property type="protein sequence ID" value="HIY87981.1"/>
    <property type="molecule type" value="Genomic_DNA"/>
</dbReference>
<dbReference type="InterPro" id="IPR025857">
    <property type="entry name" value="MacB_PCD"/>
</dbReference>
<reference evidence="9" key="2">
    <citation type="submission" date="2021-04" db="EMBL/GenBank/DDBJ databases">
        <authorList>
            <person name="Gilroy R."/>
        </authorList>
    </citation>
    <scope>NUCLEOTIDE SEQUENCE</scope>
    <source>
        <strain evidence="9">Gambia2-208</strain>
    </source>
</reference>
<feature type="transmembrane region" description="Helical" evidence="6">
    <location>
        <begin position="389"/>
        <end position="411"/>
    </location>
</feature>
<feature type="transmembrane region" description="Helical" evidence="6">
    <location>
        <begin position="295"/>
        <end position="312"/>
    </location>
</feature>
<evidence type="ECO:0000256" key="6">
    <source>
        <dbReference type="SAM" id="Phobius"/>
    </source>
</evidence>
<sequence>MIKQYFQQAWGQLRQQPLISLVNVAGTALSIFLIMLVVMMQQVQVEPFQPESNRDRFLHVRCGSITNVNWGEDDTSNGPFSVRSAKEMYKSLTTPEAVTLYTIGTTATPVSLPNQAATAVDVKETDDDFWRVFEFAFTAGKPYDRATFDAGQPVAVITESVARLLFGTTDVAGREFLLAHAPYRISGVVQDVSTLATTAYAQVWIPYTSTDQVNNTWTADLMGMMSCTILAKSRADFPAIREECDRRLAAFNQVIGESGGYRFFSRNRPYDQEKNALATAANHEPDLRGERRSRLMIYLILLIVPAINLSSMTQSRLRQRVSEIGVRRAFGCTRGEIAGQILAENFIVTLLAGVLGFLLSVGFAYTCNDIIFAQEFSRTLNPPTVDASILIHLSTFLWALLFCFVLNLLSAGIPAWRAARMNIVESIGGRLH</sequence>
<evidence type="ECO:0000313" key="10">
    <source>
        <dbReference type="Proteomes" id="UP000886851"/>
    </source>
</evidence>
<gene>
    <name evidence="9" type="ORF">H9824_04650</name>
</gene>
<dbReference type="PANTHER" id="PTHR30572:SF18">
    <property type="entry name" value="ABC-TYPE MACROLIDE FAMILY EXPORT SYSTEM PERMEASE COMPONENT 2"/>
    <property type="match status" value="1"/>
</dbReference>
<dbReference type="GO" id="GO:0022857">
    <property type="term" value="F:transmembrane transporter activity"/>
    <property type="evidence" value="ECO:0007669"/>
    <property type="project" value="TreeGrafter"/>
</dbReference>
<feature type="domain" description="MacB-like periplasmic core" evidence="8">
    <location>
        <begin position="21"/>
        <end position="243"/>
    </location>
</feature>
<protein>
    <submittedName>
        <fullName evidence="9">ABC transporter permease</fullName>
    </submittedName>
</protein>
<feature type="transmembrane region" description="Helical" evidence="6">
    <location>
        <begin position="346"/>
        <end position="365"/>
    </location>
</feature>
<feature type="domain" description="ABC3 transporter permease C-terminal" evidence="7">
    <location>
        <begin position="296"/>
        <end position="423"/>
    </location>
</feature>
<proteinExistence type="predicted"/>
<evidence type="ECO:0000256" key="3">
    <source>
        <dbReference type="ARBA" id="ARBA00022692"/>
    </source>
</evidence>
<evidence type="ECO:0000259" key="8">
    <source>
        <dbReference type="Pfam" id="PF12704"/>
    </source>
</evidence>
<keyword evidence="2" id="KW-1003">Cell membrane</keyword>
<dbReference type="InterPro" id="IPR003838">
    <property type="entry name" value="ABC3_permease_C"/>
</dbReference>
<evidence type="ECO:0000256" key="4">
    <source>
        <dbReference type="ARBA" id="ARBA00022989"/>
    </source>
</evidence>